<accession>A0A1H2N2I4</accession>
<feature type="region of interest" description="Disordered" evidence="1">
    <location>
        <begin position="55"/>
        <end position="107"/>
    </location>
</feature>
<evidence type="ECO:0000259" key="2">
    <source>
        <dbReference type="SMART" id="SM00287"/>
    </source>
</evidence>
<dbReference type="Pfam" id="PF26571">
    <property type="entry name" value="VldE"/>
    <property type="match status" value="1"/>
</dbReference>
<sequence length="310" mass="32171">MRPSATVRVARVAVPLALVGLGTSGVVAFALPGSDAQTAVPAPASSVPDVAALREQPVSRDVVRTPSPTPVATPTPTPTATPSKAAGASAKPVKAKPKAPSADDLAADAKASGSMWATDDLNIRTDPSKRSKVVTVVAPATKLSVTKTLRDGYRLVVFKGEGRWVTADYLSTTKPKPKPEALSGGVTDAACGKGSAMESGLTPDAVLVHRSVCANFPQVSSFGGRRGGGGFHGSGQAVDCMISDSKAGWELARWVRAHARELGVSEVIYSQKIWTVQRGSEGWRSMSDRGSATANHYDHVHVSVYGHRAA</sequence>
<name>A0A1H2N2I4_9ACTN</name>
<evidence type="ECO:0000313" key="4">
    <source>
        <dbReference type="Proteomes" id="UP000198825"/>
    </source>
</evidence>
<dbReference type="InterPro" id="IPR058593">
    <property type="entry name" value="ARB_07466-like_C"/>
</dbReference>
<dbReference type="EMBL" id="LT629799">
    <property type="protein sequence ID" value="SDU99783.1"/>
    <property type="molecule type" value="Genomic_DNA"/>
</dbReference>
<feature type="compositionally biased region" description="Pro residues" evidence="1">
    <location>
        <begin position="67"/>
        <end position="79"/>
    </location>
</feature>
<organism evidence="3 4">
    <name type="scientific">Microlunatus sagamiharensis</name>
    <dbReference type="NCBI Taxonomy" id="546874"/>
    <lineage>
        <taxon>Bacteria</taxon>
        <taxon>Bacillati</taxon>
        <taxon>Actinomycetota</taxon>
        <taxon>Actinomycetes</taxon>
        <taxon>Propionibacteriales</taxon>
        <taxon>Propionibacteriaceae</taxon>
        <taxon>Microlunatus</taxon>
    </lineage>
</organism>
<dbReference type="InterPro" id="IPR003646">
    <property type="entry name" value="SH3-like_bac-type"/>
</dbReference>
<keyword evidence="4" id="KW-1185">Reference proteome</keyword>
<reference evidence="4" key="1">
    <citation type="submission" date="2016-10" db="EMBL/GenBank/DDBJ databases">
        <authorList>
            <person name="Varghese N."/>
            <person name="Submissions S."/>
        </authorList>
    </citation>
    <scope>NUCLEOTIDE SEQUENCE [LARGE SCALE GENOMIC DNA]</scope>
    <source>
        <strain evidence="4">DSM 21743</strain>
    </source>
</reference>
<feature type="domain" description="SH3b" evidence="2">
    <location>
        <begin position="110"/>
        <end position="174"/>
    </location>
</feature>
<evidence type="ECO:0000256" key="1">
    <source>
        <dbReference type="SAM" id="MobiDB-lite"/>
    </source>
</evidence>
<dbReference type="Proteomes" id="UP000198825">
    <property type="component" value="Chromosome I"/>
</dbReference>
<proteinExistence type="predicted"/>
<dbReference type="STRING" id="546874.SAMN04488544_3213"/>
<dbReference type="AlphaFoldDB" id="A0A1H2N2I4"/>
<dbReference type="Gene3D" id="2.30.30.40">
    <property type="entry name" value="SH3 Domains"/>
    <property type="match status" value="1"/>
</dbReference>
<protein>
    <recommendedName>
        <fullName evidence="2">SH3b domain-containing protein</fullName>
    </recommendedName>
</protein>
<gene>
    <name evidence="3" type="ORF">SAMN04488544_3213</name>
</gene>
<dbReference type="SMART" id="SM00287">
    <property type="entry name" value="SH3b"/>
    <property type="match status" value="1"/>
</dbReference>
<feature type="compositionally biased region" description="Low complexity" evidence="1">
    <location>
        <begin position="80"/>
        <end position="107"/>
    </location>
</feature>
<evidence type="ECO:0000313" key="3">
    <source>
        <dbReference type="EMBL" id="SDU99783.1"/>
    </source>
</evidence>